<feature type="domain" description="Mon2 C-terminal" evidence="1">
    <location>
        <begin position="154"/>
        <end position="411"/>
    </location>
</feature>
<dbReference type="EMBL" id="LFYR01001101">
    <property type="protein sequence ID" value="KMZ64709.1"/>
    <property type="molecule type" value="Genomic_DNA"/>
</dbReference>
<protein>
    <recommendedName>
        <fullName evidence="1">Mon2 C-terminal domain-containing protein</fullName>
    </recommendedName>
</protein>
<dbReference type="OMA" id="NTEEDWH"/>
<dbReference type="InterPro" id="IPR032817">
    <property type="entry name" value="Mon2_C"/>
</dbReference>
<dbReference type="PANTHER" id="PTHR34199">
    <property type="entry name" value="NUMOD3 MOTIF FAMILY PROTEIN, EXPRESSED"/>
    <property type="match status" value="1"/>
</dbReference>
<keyword evidence="3" id="KW-1185">Reference proteome</keyword>
<accession>A0A0K9P6U3</accession>
<dbReference type="OrthoDB" id="784086at2759"/>
<dbReference type="PANTHER" id="PTHR34199:SF4">
    <property type="entry name" value="ARM REPEAT SUPERFAMILY PROTEIN"/>
    <property type="match status" value="1"/>
</dbReference>
<dbReference type="AlphaFoldDB" id="A0A0K9P6U3"/>
<reference evidence="3" key="1">
    <citation type="journal article" date="2016" name="Nature">
        <title>The genome of the seagrass Zostera marina reveals angiosperm adaptation to the sea.</title>
        <authorList>
            <person name="Olsen J.L."/>
            <person name="Rouze P."/>
            <person name="Verhelst B."/>
            <person name="Lin Y.-C."/>
            <person name="Bayer T."/>
            <person name="Collen J."/>
            <person name="Dattolo E."/>
            <person name="De Paoli E."/>
            <person name="Dittami S."/>
            <person name="Maumus F."/>
            <person name="Michel G."/>
            <person name="Kersting A."/>
            <person name="Lauritano C."/>
            <person name="Lohaus R."/>
            <person name="Toepel M."/>
            <person name="Tonon T."/>
            <person name="Vanneste K."/>
            <person name="Amirebrahimi M."/>
            <person name="Brakel J."/>
            <person name="Bostroem C."/>
            <person name="Chovatia M."/>
            <person name="Grimwood J."/>
            <person name="Jenkins J.W."/>
            <person name="Jueterbock A."/>
            <person name="Mraz A."/>
            <person name="Stam W.T."/>
            <person name="Tice H."/>
            <person name="Bornberg-Bauer E."/>
            <person name="Green P.J."/>
            <person name="Pearson G.A."/>
            <person name="Procaccini G."/>
            <person name="Duarte C.M."/>
            <person name="Schmutz J."/>
            <person name="Reusch T.B.H."/>
            <person name="Van de Peer Y."/>
        </authorList>
    </citation>
    <scope>NUCLEOTIDE SEQUENCE [LARGE SCALE GENOMIC DNA]</scope>
    <source>
        <strain evidence="3">cv. Finnish</strain>
    </source>
</reference>
<sequence length="476" mass="54688">MPYLRSILHVYVLVFQNYHNYTASGIKVKQEILHGLGDLYYQAKSMFYDDMYLQLLMILQLAIRQCMSCTDSTDNDFECVSPVQRTILEILPVLCPTERLSTMWFHLLQGLLCFLPGYDGNMDVVNSETTTVISGRFLQEEHSESVEDERIRFSSYLFGEKLLPILVNIYLHAPAREKCVLSPDIIKGLGRCLVTRRDSPNSMLWRIAVEGFNHVLIDDITKLIKDSDIDPNKRKSVRIRFWKEIADVYEIFLVNSCGRALSSDVSSESLKSDEILEMTILDVLGDKLLKAELDAPIDSVHRLIVTLDRCASRTGSLSIETVGLLPPHCSRFSLCCLQKIISLCRYNTEEDWHKTRLEICKISMPILMNRCECIINQFISDEKDLGEYPFPSARLEEMVFLLQQLSSLIIHSETTCMLHLQQKFKDSLLKNQSKEGRSHLLLLLPSFCDLILSRSLRIRELVHVLLKLITEELGLQ</sequence>
<organism evidence="2 3">
    <name type="scientific">Zostera marina</name>
    <name type="common">Eelgrass</name>
    <dbReference type="NCBI Taxonomy" id="29655"/>
    <lineage>
        <taxon>Eukaryota</taxon>
        <taxon>Viridiplantae</taxon>
        <taxon>Streptophyta</taxon>
        <taxon>Embryophyta</taxon>
        <taxon>Tracheophyta</taxon>
        <taxon>Spermatophyta</taxon>
        <taxon>Magnoliopsida</taxon>
        <taxon>Liliopsida</taxon>
        <taxon>Zosteraceae</taxon>
        <taxon>Zostera</taxon>
    </lineage>
</organism>
<evidence type="ECO:0000313" key="3">
    <source>
        <dbReference type="Proteomes" id="UP000036987"/>
    </source>
</evidence>
<dbReference type="STRING" id="29655.A0A0K9P6U3"/>
<dbReference type="Pfam" id="PF16206">
    <property type="entry name" value="Mon2_C"/>
    <property type="match status" value="1"/>
</dbReference>
<name>A0A0K9P6U3_ZOSMR</name>
<gene>
    <name evidence="2" type="ORF">ZOSMA_350G00010</name>
</gene>
<proteinExistence type="predicted"/>
<dbReference type="Proteomes" id="UP000036987">
    <property type="component" value="Unassembled WGS sequence"/>
</dbReference>
<evidence type="ECO:0000259" key="1">
    <source>
        <dbReference type="Pfam" id="PF16206"/>
    </source>
</evidence>
<comment type="caution">
    <text evidence="2">The sequence shown here is derived from an EMBL/GenBank/DDBJ whole genome shotgun (WGS) entry which is preliminary data.</text>
</comment>
<evidence type="ECO:0000313" key="2">
    <source>
        <dbReference type="EMBL" id="KMZ64709.1"/>
    </source>
</evidence>